<dbReference type="EMBL" id="WKKX01000215">
    <property type="protein sequence ID" value="MSE08250.1"/>
    <property type="molecule type" value="Genomic_DNA"/>
</dbReference>
<gene>
    <name evidence="4" type="ORF">GKC33_05865</name>
</gene>
<evidence type="ECO:0000256" key="1">
    <source>
        <dbReference type="ARBA" id="ARBA00022448"/>
    </source>
</evidence>
<reference evidence="4 5" key="1">
    <citation type="submission" date="2019-11" db="EMBL/GenBank/DDBJ databases">
        <title>Draft Genome Sequence of Plant Growth-Promoting Rhizosphere-Associated Bacteria.</title>
        <authorList>
            <person name="Vasilyev I.Y."/>
            <person name="Radchenko V."/>
            <person name="Ilnitskaya E.V."/>
        </authorList>
    </citation>
    <scope>NUCLEOTIDE SEQUENCE [LARGE SCALE GENOMIC DNA]</scope>
    <source>
        <strain evidence="4 5">VRA_01-1sq_f</strain>
    </source>
</reference>
<dbReference type="Gene3D" id="1.20.1740.10">
    <property type="entry name" value="Amino acid/polyamine transporter I"/>
    <property type="match status" value="1"/>
</dbReference>
<evidence type="ECO:0000313" key="4">
    <source>
        <dbReference type="EMBL" id="MSE08250.1"/>
    </source>
</evidence>
<accession>A0A7X2MEW7</accession>
<evidence type="ECO:0000259" key="3">
    <source>
        <dbReference type="Pfam" id="PF13906"/>
    </source>
</evidence>
<name>A0A7X2MEW7_9LACO</name>
<proteinExistence type="predicted"/>
<sequence length="62" mass="6846">IGSTGFKVPFYPVLPIVSVVLCLIMLSQLSLETWVASGIWFLIGLIIYFSYGIKHSKLSGNK</sequence>
<keyword evidence="2" id="KW-0472">Membrane</keyword>
<protein>
    <submittedName>
        <fullName evidence="4">Amino acid permease</fullName>
    </submittedName>
</protein>
<keyword evidence="2" id="KW-0812">Transmembrane</keyword>
<keyword evidence="2" id="KW-1133">Transmembrane helix</keyword>
<feature type="transmembrane region" description="Helical" evidence="2">
    <location>
        <begin position="34"/>
        <end position="53"/>
    </location>
</feature>
<dbReference type="GO" id="GO:0015171">
    <property type="term" value="F:amino acid transmembrane transporter activity"/>
    <property type="evidence" value="ECO:0007669"/>
    <property type="project" value="TreeGrafter"/>
</dbReference>
<dbReference type="AlphaFoldDB" id="A0A7X2MEW7"/>
<evidence type="ECO:0000256" key="2">
    <source>
        <dbReference type="SAM" id="Phobius"/>
    </source>
</evidence>
<keyword evidence="1" id="KW-0813">Transport</keyword>
<dbReference type="InterPro" id="IPR029485">
    <property type="entry name" value="CAT_C"/>
</dbReference>
<organism evidence="4 5">
    <name type="scientific">Ligilactobacillus salivarius</name>
    <dbReference type="NCBI Taxonomy" id="1624"/>
    <lineage>
        <taxon>Bacteria</taxon>
        <taxon>Bacillati</taxon>
        <taxon>Bacillota</taxon>
        <taxon>Bacilli</taxon>
        <taxon>Lactobacillales</taxon>
        <taxon>Lactobacillaceae</taxon>
        <taxon>Ligilactobacillus</taxon>
    </lineage>
</organism>
<feature type="non-terminal residue" evidence="4">
    <location>
        <position position="1"/>
    </location>
</feature>
<feature type="domain" description="Cationic amino acid transporter C-terminal" evidence="3">
    <location>
        <begin position="6"/>
        <end position="56"/>
    </location>
</feature>
<dbReference type="Proteomes" id="UP000467635">
    <property type="component" value="Unassembled WGS sequence"/>
</dbReference>
<evidence type="ECO:0000313" key="5">
    <source>
        <dbReference type="Proteomes" id="UP000467635"/>
    </source>
</evidence>
<feature type="transmembrane region" description="Helical" evidence="2">
    <location>
        <begin position="9"/>
        <end position="28"/>
    </location>
</feature>
<dbReference type="PANTHER" id="PTHR43243:SF4">
    <property type="entry name" value="CATIONIC AMINO ACID TRANSPORTER 4"/>
    <property type="match status" value="1"/>
</dbReference>
<dbReference type="PANTHER" id="PTHR43243">
    <property type="entry name" value="INNER MEMBRANE TRANSPORTER YGJI-RELATED"/>
    <property type="match status" value="1"/>
</dbReference>
<dbReference type="Pfam" id="PF13906">
    <property type="entry name" value="AA_permease_C"/>
    <property type="match status" value="1"/>
</dbReference>
<comment type="caution">
    <text evidence="4">The sequence shown here is derived from an EMBL/GenBank/DDBJ whole genome shotgun (WGS) entry which is preliminary data.</text>
</comment>